<organism evidence="1 2">
    <name type="scientific">Streptomyces vastus</name>
    <dbReference type="NCBI Taxonomy" id="285451"/>
    <lineage>
        <taxon>Bacteria</taxon>
        <taxon>Bacillati</taxon>
        <taxon>Actinomycetota</taxon>
        <taxon>Actinomycetes</taxon>
        <taxon>Kitasatosporales</taxon>
        <taxon>Streptomycetaceae</taxon>
        <taxon>Streptomyces</taxon>
    </lineage>
</organism>
<accession>A0ABP6CW46</accession>
<dbReference type="RefSeq" id="WP_344389176.1">
    <property type="nucleotide sequence ID" value="NZ_BAAASJ010000022.1"/>
</dbReference>
<dbReference type="SUPFAM" id="SSF53756">
    <property type="entry name" value="UDP-Glycosyltransferase/glycogen phosphorylase"/>
    <property type="match status" value="1"/>
</dbReference>
<name>A0ABP6CW46_9ACTN</name>
<proteinExistence type="predicted"/>
<dbReference type="Proteomes" id="UP001500151">
    <property type="component" value="Unassembled WGS sequence"/>
</dbReference>
<evidence type="ECO:0008006" key="3">
    <source>
        <dbReference type="Google" id="ProtNLM"/>
    </source>
</evidence>
<reference evidence="2" key="1">
    <citation type="journal article" date="2019" name="Int. J. Syst. Evol. Microbiol.">
        <title>The Global Catalogue of Microorganisms (GCM) 10K type strain sequencing project: providing services to taxonomists for standard genome sequencing and annotation.</title>
        <authorList>
            <consortium name="The Broad Institute Genomics Platform"/>
            <consortium name="The Broad Institute Genome Sequencing Center for Infectious Disease"/>
            <person name="Wu L."/>
            <person name="Ma J."/>
        </authorList>
    </citation>
    <scope>NUCLEOTIDE SEQUENCE [LARGE SCALE GENOMIC DNA]</scope>
    <source>
        <strain evidence="2">JCM 4524</strain>
    </source>
</reference>
<keyword evidence="2" id="KW-1185">Reference proteome</keyword>
<dbReference type="Pfam" id="PF13692">
    <property type="entry name" value="Glyco_trans_1_4"/>
    <property type="match status" value="1"/>
</dbReference>
<comment type="caution">
    <text evidence="1">The sequence shown here is derived from an EMBL/GenBank/DDBJ whole genome shotgun (WGS) entry which is preliminary data.</text>
</comment>
<protein>
    <recommendedName>
        <fullName evidence="3">Glycosyltransferase</fullName>
    </recommendedName>
</protein>
<sequence length="364" mass="38835">MAADARRPRVLLLTSGPLDAGDDAEAELALSLAHAMPEVDHFWFRRGGNGPTGSWRGRSVPKVSRNGAPGLSERLHVAAVGARLARRADLVHAVLTIGPGFPAFSRLWPPLLHGRPVLHTVPGVSDPVLLARSRPLGPTVALSEVTARALGAAGFGKVPVIGPMIEPEEWQVRPRSVRDPPIVLATGHHDPGGGAYEAIAAAAVAARAGARFQLILAVQGRPGQRVGPLEQALRDRATQEGLHATEVLGSVEDLPRLLAVSDIVLHLPRTLGGRPDVPFTVLKALATGRPAILSNLPQFAPLNDAVVRAPAADAHRAGHLLLQLLDRPWWWEKLAEHGRATVEERFGPARFRSGYAALYRNLLA</sequence>
<dbReference type="EMBL" id="BAAASJ010000022">
    <property type="protein sequence ID" value="GAA2629744.1"/>
    <property type="molecule type" value="Genomic_DNA"/>
</dbReference>
<evidence type="ECO:0000313" key="1">
    <source>
        <dbReference type="EMBL" id="GAA2629744.1"/>
    </source>
</evidence>
<gene>
    <name evidence="1" type="ORF">GCM10010307_20840</name>
</gene>
<dbReference type="Gene3D" id="3.40.50.2000">
    <property type="entry name" value="Glycogen Phosphorylase B"/>
    <property type="match status" value="1"/>
</dbReference>
<evidence type="ECO:0000313" key="2">
    <source>
        <dbReference type="Proteomes" id="UP001500151"/>
    </source>
</evidence>